<dbReference type="SUPFAM" id="SSF51294">
    <property type="entry name" value="Hedgehog/intein (Hint) domain"/>
    <property type="match status" value="1"/>
</dbReference>
<dbReference type="InterPro" id="IPR036844">
    <property type="entry name" value="Hint_dom_sf"/>
</dbReference>
<sequence length="480" mass="51245">MAIGESGSFVTDGSADNPPTFTITLTEPLTDPVFAFTATGNGGDSFNLRLTDQTLDADGNTTSFTVTLEEWEYLDGAHPAIETINWLAIEEGVHTLPDGRIIEAGTSTIGSTGQNTGGAETFSAGFTDPPVVLTSVMSNNDGTTVDSDPSNITSTGFDLTLQEEEDEDGVHAAETIGWIAIQAGGDTTSGTASVSGDTVTHNTSTLGLGDTFTNGVVLAETQTVDGGDTAVVSIANQTGTTVDVYIDEEQSDNSETNHTTEVVGIVAFEEGLIPCFTRGVQITVPDGTRLIEQLSVGEVVLTLGNGPQTIRWIGSRAYDFDTLNRNPKLRPIRIVAGALGNGLPERDLLVSRQHRMVVSSKISERMFANHEVLIPAIKLTALPDIFVDEGVEAVEYFHLLFDRHEIISAEGAPSESLFTGPEALKALTTEARAEIEAIFPEICDPDFLPSPARFVPKNGKQIKNLVARHRRNNKPLLIED</sequence>
<keyword evidence="2" id="KW-0430">Lectin</keyword>
<dbReference type="OrthoDB" id="6305173at2"/>
<dbReference type="InterPro" id="IPR028992">
    <property type="entry name" value="Hedgehog/Intein_dom"/>
</dbReference>
<dbReference type="InterPro" id="IPR037221">
    <property type="entry name" value="H-type_lectin_dom_sf"/>
</dbReference>
<organism evidence="2 3">
    <name type="scientific">Ruegeria halocynthiae</name>
    <dbReference type="NCBI Taxonomy" id="985054"/>
    <lineage>
        <taxon>Bacteria</taxon>
        <taxon>Pseudomonadati</taxon>
        <taxon>Pseudomonadota</taxon>
        <taxon>Alphaproteobacteria</taxon>
        <taxon>Rhodobacterales</taxon>
        <taxon>Roseobacteraceae</taxon>
        <taxon>Ruegeria</taxon>
    </lineage>
</organism>
<dbReference type="Pfam" id="PF13403">
    <property type="entry name" value="Hint_2"/>
    <property type="match status" value="1"/>
</dbReference>
<proteinExistence type="predicted"/>
<dbReference type="RefSeq" id="WP_074738734.1">
    <property type="nucleotide sequence ID" value="NZ_FNNP01000011.1"/>
</dbReference>
<dbReference type="AlphaFoldDB" id="A0A1H3ECJ5"/>
<accession>A0A1H3ECJ5</accession>
<evidence type="ECO:0000313" key="2">
    <source>
        <dbReference type="EMBL" id="SDX76436.1"/>
    </source>
</evidence>
<protein>
    <submittedName>
        <fullName evidence="2">H-type lectin domain-containing protein</fullName>
    </submittedName>
</protein>
<evidence type="ECO:0000313" key="3">
    <source>
        <dbReference type="Proteomes" id="UP000183400"/>
    </source>
</evidence>
<dbReference type="GO" id="GO:0030246">
    <property type="term" value="F:carbohydrate binding"/>
    <property type="evidence" value="ECO:0007669"/>
    <property type="project" value="UniProtKB-KW"/>
</dbReference>
<gene>
    <name evidence="2" type="ORF">SAMN05444358_1111</name>
</gene>
<name>A0A1H3ECJ5_9RHOB</name>
<dbReference type="Gene3D" id="2.60.40.2080">
    <property type="match status" value="1"/>
</dbReference>
<keyword evidence="3" id="KW-1185">Reference proteome</keyword>
<evidence type="ECO:0000259" key="1">
    <source>
        <dbReference type="Pfam" id="PF13403"/>
    </source>
</evidence>
<dbReference type="EMBL" id="FNNP01000011">
    <property type="protein sequence ID" value="SDX76436.1"/>
    <property type="molecule type" value="Genomic_DNA"/>
</dbReference>
<reference evidence="3" key="1">
    <citation type="submission" date="2016-10" db="EMBL/GenBank/DDBJ databases">
        <authorList>
            <person name="Varghese N."/>
            <person name="Submissions S."/>
        </authorList>
    </citation>
    <scope>NUCLEOTIDE SEQUENCE [LARGE SCALE GENOMIC DNA]</scope>
    <source>
        <strain evidence="3">DSM 27839</strain>
    </source>
</reference>
<dbReference type="STRING" id="985054.SAMN05444358_1111"/>
<feature type="domain" description="Hedgehog/Intein (Hint)" evidence="1">
    <location>
        <begin position="274"/>
        <end position="420"/>
    </location>
</feature>
<dbReference type="Proteomes" id="UP000183400">
    <property type="component" value="Unassembled WGS sequence"/>
</dbReference>